<dbReference type="InterPro" id="IPR045584">
    <property type="entry name" value="Pilin-like"/>
</dbReference>
<sequence>MNSKGFTIIEVLVVIVILGLLATFMVPKIMGKPDEARVAKAKNDILAIESALKMYKLDSGYYPTTEQGLESLIKAPEIEPIPKNYRKGGYLDTSKKPLDPWDHDFIYRSPGEDDRDYEIISLGADGVEGGEEFNTDIKSYEIR</sequence>
<dbReference type="KEGG" id="gtl:EP073_12770"/>
<keyword evidence="13" id="KW-1185">Reference proteome</keyword>
<dbReference type="InterPro" id="IPR013545">
    <property type="entry name" value="T2SS_protein-GspG_C"/>
</dbReference>
<evidence type="ECO:0000256" key="7">
    <source>
        <dbReference type="ARBA" id="ARBA00022692"/>
    </source>
</evidence>
<feature type="domain" description="Type II secretion system protein GspG C-terminal" evidence="11">
    <location>
        <begin position="28"/>
        <end position="139"/>
    </location>
</feature>
<evidence type="ECO:0000256" key="3">
    <source>
        <dbReference type="ARBA" id="ARBA00020042"/>
    </source>
</evidence>
<dbReference type="NCBIfam" id="TIGR01710">
    <property type="entry name" value="typeII_sec_gspG"/>
    <property type="match status" value="1"/>
</dbReference>
<dbReference type="GO" id="GO:0005886">
    <property type="term" value="C:plasma membrane"/>
    <property type="evidence" value="ECO:0007669"/>
    <property type="project" value="UniProtKB-SubCell"/>
</dbReference>
<protein>
    <recommendedName>
        <fullName evidence="3">Type II secretion system core protein G</fullName>
    </recommendedName>
</protein>
<evidence type="ECO:0000256" key="6">
    <source>
        <dbReference type="ARBA" id="ARBA00022519"/>
    </source>
</evidence>
<organism evidence="12 13">
    <name type="scientific">Geovibrio thiophilus</name>
    <dbReference type="NCBI Taxonomy" id="139438"/>
    <lineage>
        <taxon>Bacteria</taxon>
        <taxon>Pseudomonadati</taxon>
        <taxon>Deferribacterota</taxon>
        <taxon>Deferribacteres</taxon>
        <taxon>Deferribacterales</taxon>
        <taxon>Geovibrionaceae</taxon>
        <taxon>Geovibrio</taxon>
    </lineage>
</organism>
<keyword evidence="6" id="KW-0997">Cell inner membrane</keyword>
<dbReference type="InterPro" id="IPR000983">
    <property type="entry name" value="Bac_GSPG_pilin"/>
</dbReference>
<comment type="subcellular location">
    <subcellularLocation>
        <location evidence="1">Cell inner membrane</location>
        <topology evidence="1">Single-pass membrane protein</topology>
    </subcellularLocation>
</comment>
<name>A0A3R5UWA0_9BACT</name>
<keyword evidence="4" id="KW-1003">Cell membrane</keyword>
<gene>
    <name evidence="12" type="primary">gspG</name>
    <name evidence="12" type="ORF">EP073_12770</name>
</gene>
<proteinExistence type="inferred from homology"/>
<feature type="transmembrane region" description="Helical" evidence="10">
    <location>
        <begin position="6"/>
        <end position="27"/>
    </location>
</feature>
<dbReference type="Pfam" id="PF07963">
    <property type="entry name" value="N_methyl"/>
    <property type="match status" value="1"/>
</dbReference>
<dbReference type="NCBIfam" id="TIGR02532">
    <property type="entry name" value="IV_pilin_GFxxxE"/>
    <property type="match status" value="1"/>
</dbReference>
<evidence type="ECO:0000259" key="11">
    <source>
        <dbReference type="Pfam" id="PF08334"/>
    </source>
</evidence>
<evidence type="ECO:0000256" key="10">
    <source>
        <dbReference type="SAM" id="Phobius"/>
    </source>
</evidence>
<dbReference type="PANTHER" id="PTHR30093">
    <property type="entry name" value="GENERAL SECRETION PATHWAY PROTEIN G"/>
    <property type="match status" value="1"/>
</dbReference>
<dbReference type="PANTHER" id="PTHR30093:SF44">
    <property type="entry name" value="TYPE II SECRETION SYSTEM CORE PROTEIN G"/>
    <property type="match status" value="1"/>
</dbReference>
<keyword evidence="5" id="KW-0488">Methylation</keyword>
<evidence type="ECO:0000256" key="5">
    <source>
        <dbReference type="ARBA" id="ARBA00022481"/>
    </source>
</evidence>
<dbReference type="EMBL" id="CP035108">
    <property type="protein sequence ID" value="QAR34245.1"/>
    <property type="molecule type" value="Genomic_DNA"/>
</dbReference>
<keyword evidence="7 10" id="KW-0812">Transmembrane</keyword>
<dbReference type="Gene3D" id="3.30.700.10">
    <property type="entry name" value="Glycoprotein, Type 4 Pilin"/>
    <property type="match status" value="1"/>
</dbReference>
<accession>A0A3R5UWA0</accession>
<evidence type="ECO:0000313" key="12">
    <source>
        <dbReference type="EMBL" id="QAR34245.1"/>
    </source>
</evidence>
<dbReference type="Pfam" id="PF08334">
    <property type="entry name" value="T2SSG"/>
    <property type="match status" value="1"/>
</dbReference>
<dbReference type="RefSeq" id="WP_128467550.1">
    <property type="nucleotide sequence ID" value="NZ_CP035108.1"/>
</dbReference>
<keyword evidence="8 10" id="KW-1133">Transmembrane helix</keyword>
<dbReference type="GO" id="GO:0015628">
    <property type="term" value="P:protein secretion by the type II secretion system"/>
    <property type="evidence" value="ECO:0007669"/>
    <property type="project" value="InterPro"/>
</dbReference>
<keyword evidence="9 10" id="KW-0472">Membrane</keyword>
<dbReference type="AlphaFoldDB" id="A0A3R5UWA0"/>
<dbReference type="InterPro" id="IPR010054">
    <property type="entry name" value="Type2_sec_GspG"/>
</dbReference>
<dbReference type="Proteomes" id="UP000287502">
    <property type="component" value="Chromosome"/>
</dbReference>
<reference evidence="12 13" key="1">
    <citation type="submission" date="2019-01" db="EMBL/GenBank/DDBJ databases">
        <title>Geovibrio thiophilus DSM 11263, complete genome.</title>
        <authorList>
            <person name="Spring S."/>
            <person name="Bunk B."/>
            <person name="Sproer C."/>
        </authorList>
    </citation>
    <scope>NUCLEOTIDE SEQUENCE [LARGE SCALE GENOMIC DNA]</scope>
    <source>
        <strain evidence="12 13">DSM 11263</strain>
    </source>
</reference>
<dbReference type="GO" id="GO:0015627">
    <property type="term" value="C:type II protein secretion system complex"/>
    <property type="evidence" value="ECO:0007669"/>
    <property type="project" value="InterPro"/>
</dbReference>
<evidence type="ECO:0000256" key="2">
    <source>
        <dbReference type="ARBA" id="ARBA00009984"/>
    </source>
</evidence>
<evidence type="ECO:0000313" key="13">
    <source>
        <dbReference type="Proteomes" id="UP000287502"/>
    </source>
</evidence>
<dbReference type="PRINTS" id="PR00813">
    <property type="entry name" value="BCTERIALGSPG"/>
</dbReference>
<dbReference type="InterPro" id="IPR012902">
    <property type="entry name" value="N_methyl_site"/>
</dbReference>
<dbReference type="OrthoDB" id="9795612at2"/>
<evidence type="ECO:0000256" key="9">
    <source>
        <dbReference type="ARBA" id="ARBA00023136"/>
    </source>
</evidence>
<evidence type="ECO:0000256" key="8">
    <source>
        <dbReference type="ARBA" id="ARBA00022989"/>
    </source>
</evidence>
<evidence type="ECO:0000256" key="4">
    <source>
        <dbReference type="ARBA" id="ARBA00022475"/>
    </source>
</evidence>
<evidence type="ECO:0000256" key="1">
    <source>
        <dbReference type="ARBA" id="ARBA00004377"/>
    </source>
</evidence>
<dbReference type="SUPFAM" id="SSF54523">
    <property type="entry name" value="Pili subunits"/>
    <property type="match status" value="1"/>
</dbReference>
<comment type="similarity">
    <text evidence="2">Belongs to the GSP G family.</text>
</comment>